<dbReference type="InterPro" id="IPR012337">
    <property type="entry name" value="RNaseH-like_sf"/>
</dbReference>
<evidence type="ECO:0000313" key="3">
    <source>
        <dbReference type="Proteomes" id="UP000509594"/>
    </source>
</evidence>
<dbReference type="GO" id="GO:0003676">
    <property type="term" value="F:nucleic acid binding"/>
    <property type="evidence" value="ECO:0007669"/>
    <property type="project" value="InterPro"/>
</dbReference>
<dbReference type="KEGG" id="mzi:HWN40_11445"/>
<dbReference type="PANTHER" id="PTHR38462:SF1">
    <property type="entry name" value="YPRB RIBONUCLEASE H-LIKE DOMAIN-CONTAINING PROTEIN"/>
    <property type="match status" value="1"/>
</dbReference>
<evidence type="ECO:0000313" key="2">
    <source>
        <dbReference type="EMBL" id="QLC50800.1"/>
    </source>
</evidence>
<dbReference type="Pfam" id="PF13482">
    <property type="entry name" value="RNase_H_2"/>
    <property type="match status" value="1"/>
</dbReference>
<name>A0A7D5EHT9_9EURY</name>
<dbReference type="PANTHER" id="PTHR38462">
    <property type="entry name" value="EXONUCLEASE-LIKE PROTEIN"/>
    <property type="match status" value="1"/>
</dbReference>
<dbReference type="Gene3D" id="3.30.420.10">
    <property type="entry name" value="Ribonuclease H-like superfamily/Ribonuclease H"/>
    <property type="match status" value="1"/>
</dbReference>
<dbReference type="Proteomes" id="UP000509594">
    <property type="component" value="Chromosome"/>
</dbReference>
<gene>
    <name evidence="2" type="ORF">HWN40_11445</name>
</gene>
<dbReference type="OrthoDB" id="211024at2157"/>
<dbReference type="RefSeq" id="WP_176965855.1">
    <property type="nucleotide sequence ID" value="NZ_CP058215.1"/>
</dbReference>
<proteinExistence type="predicted"/>
<dbReference type="InterPro" id="IPR036397">
    <property type="entry name" value="RNaseH_sf"/>
</dbReference>
<evidence type="ECO:0000259" key="1">
    <source>
        <dbReference type="Pfam" id="PF13482"/>
    </source>
</evidence>
<dbReference type="InterPro" id="IPR038720">
    <property type="entry name" value="YprB_RNase_H-like_dom"/>
</dbReference>
<accession>A0A7D5EHT9</accession>
<dbReference type="AlphaFoldDB" id="A0A7D5EHT9"/>
<organism evidence="2 3">
    <name type="scientific">Methanolobus zinderi</name>
    <dbReference type="NCBI Taxonomy" id="536044"/>
    <lineage>
        <taxon>Archaea</taxon>
        <taxon>Methanobacteriati</taxon>
        <taxon>Methanobacteriota</taxon>
        <taxon>Stenosarchaea group</taxon>
        <taxon>Methanomicrobia</taxon>
        <taxon>Methanosarcinales</taxon>
        <taxon>Methanosarcinaceae</taxon>
        <taxon>Methanolobus</taxon>
    </lineage>
</organism>
<protein>
    <submittedName>
        <fullName evidence="2">Ribonuclease H-like domain-containing protein</fullName>
    </submittedName>
</protein>
<reference evidence="2 3" key="1">
    <citation type="submission" date="2020-06" db="EMBL/GenBank/DDBJ databases">
        <title>Methanolobus halotolerans sp. nov., isolated from a saline lake Tus in Siberia.</title>
        <authorList>
            <person name="Shen Y."/>
            <person name="Chen S.-C."/>
            <person name="Lai M.-C."/>
            <person name="Huang H.-H."/>
            <person name="Chiu H.-H."/>
            <person name="Tang S.-L."/>
            <person name="Rogozin D.Y."/>
            <person name="Degermendzhy A.G."/>
        </authorList>
    </citation>
    <scope>NUCLEOTIDE SEQUENCE [LARGE SCALE GENOMIC DNA]</scope>
    <source>
        <strain evidence="2 3">DSM 21339</strain>
    </source>
</reference>
<dbReference type="GeneID" id="55822298"/>
<feature type="domain" description="YprB ribonuclease H-like" evidence="1">
    <location>
        <begin position="88"/>
        <end position="237"/>
    </location>
</feature>
<dbReference type="SUPFAM" id="SSF53098">
    <property type="entry name" value="Ribonuclease H-like"/>
    <property type="match status" value="1"/>
</dbReference>
<sequence length="251" mass="29181">MLTSTYIHIPRIGNTIEKKIWKSGVRTWDEFVERKDDVPISRSRMELILPGIEESRERLECRDFEFFANSLPSAEHWRAFREFSGKAAYVDIETTGLSPGSSHITVIGIYDGKEAKTFIHGVDLDEVVEEFEKYEYLVTFNGARFDLPFIKREFPEVDLNKLHADLMYPLRRISLTGGLKKIEVELGISRGEDVADISGFDAVRLWHQYKKGDQEALELLLEYNREDTMNLKTIMEMTLPRFIDKKFSECI</sequence>
<dbReference type="EMBL" id="CP058215">
    <property type="protein sequence ID" value="QLC50800.1"/>
    <property type="molecule type" value="Genomic_DNA"/>
</dbReference>
<keyword evidence="3" id="KW-1185">Reference proteome</keyword>